<feature type="compositionally biased region" description="Polar residues" evidence="1">
    <location>
        <begin position="657"/>
        <end position="669"/>
    </location>
</feature>
<dbReference type="PANTHER" id="PTHR46848">
    <property type="entry name" value="REGULATOR OF G-PROTEIN SIGNALING 3"/>
    <property type="match status" value="1"/>
</dbReference>
<evidence type="ECO:0000256" key="1">
    <source>
        <dbReference type="SAM" id="MobiDB-lite"/>
    </source>
</evidence>
<evidence type="ECO:0000259" key="2">
    <source>
        <dbReference type="PROSITE" id="PS50010"/>
    </source>
</evidence>
<sequence length="875" mass="98803">MDSQLRWIHQLLTAEQQFVLCLQFGIGRYLLPLAERKDVLKSKEHSALFQNVQELLRTTEDTLERIIDNDWKMLARNTCKAYVRKIDQINGAYYKYCKGIIHADCVLVEKIRNPSFLELIKDPPIPDRRPDLITFIHKPLEHYRNVLKCMQLIQINTEHDDEGFEALSHIVHEMQTTYRFITVESGLMEPEVDGKPLLSLNDLEARLVFTRCKPFTLNTPDRHWIFAGDLSRVEGRSVRSYWALLFSDILLFTKVSRDRVLFVTDEPLPLSSIAQTQFSVKKKDTEFRLVISNGSDTSSCHSSPAMTGCSPLFADLSGTLSRLPKNKGRVIVLRAPKAELKAVWQNLIQRQMLYLYTVCFAFYRLTMEKNAFAVDGKCRGQSSSEPPDSPDDLLANSLATLDDDVYADRLKTFAASLVDERCQRMTKSSTCNKGKALHISQWIKGELGGSLFDGGSSGGGGGGSTGGGGGGYDDDDLELWSMEQMNAKREEIERRLSSAAAARDGIETVIEYATAAETVSIVSSPDDSQRTVVPENVCDKCQRTCDINGNQQSDAFLDMDPENKWKPSTVSMSTDLSPCEPFGHINNNSNYVNNNTGNDINNVYDDDDEEDDDDDDGLEPDRPYALLASSPPLQRSSHQHYQQQQQQPQQQIRLQPRFSSTCSLDGTGTNRDHSTDSLDRVEYCSITDYRWPEDFCPVTASCCLPTDEDYNYDASSEEFWGTPNSSTTSPLSIEVNYHEERQIETIFSTPAVTSSTPKKRPARLEPLIEEIESSDNTPSYEYKEVVYGEGQTLLNFKTGPVGGSKDKHTEKSITKNLFNMLWRTSGRNRPKRTCSTESKMGASFIRRRRVKSEKSKQNKEIKLNLIESVYLLIFG</sequence>
<dbReference type="InterPro" id="IPR035899">
    <property type="entry name" value="DBL_dom_sf"/>
</dbReference>
<dbReference type="SUPFAM" id="SSF50729">
    <property type="entry name" value="PH domain-like"/>
    <property type="match status" value="1"/>
</dbReference>
<feature type="domain" description="DH" evidence="2">
    <location>
        <begin position="3"/>
        <end position="184"/>
    </location>
</feature>
<evidence type="ECO:0000313" key="4">
    <source>
        <dbReference type="Proteomes" id="UP001160148"/>
    </source>
</evidence>
<dbReference type="PROSITE" id="PS50010">
    <property type="entry name" value="DH_2"/>
    <property type="match status" value="1"/>
</dbReference>
<feature type="compositionally biased region" description="Acidic residues" evidence="1">
    <location>
        <begin position="604"/>
        <end position="618"/>
    </location>
</feature>
<feature type="region of interest" description="Disordered" evidence="1">
    <location>
        <begin position="587"/>
        <end position="675"/>
    </location>
</feature>
<name>A0AAV0XJD0_9HEMI</name>
<reference evidence="3 4" key="1">
    <citation type="submission" date="2023-01" db="EMBL/GenBank/DDBJ databases">
        <authorList>
            <person name="Whitehead M."/>
        </authorList>
    </citation>
    <scope>NUCLEOTIDE SEQUENCE [LARGE SCALE GENOMIC DNA]</scope>
</reference>
<dbReference type="InterPro" id="IPR011993">
    <property type="entry name" value="PH-like_dom_sf"/>
</dbReference>
<dbReference type="AlphaFoldDB" id="A0AAV0XJD0"/>
<organism evidence="3 4">
    <name type="scientific">Macrosiphum euphorbiae</name>
    <name type="common">potato aphid</name>
    <dbReference type="NCBI Taxonomy" id="13131"/>
    <lineage>
        <taxon>Eukaryota</taxon>
        <taxon>Metazoa</taxon>
        <taxon>Ecdysozoa</taxon>
        <taxon>Arthropoda</taxon>
        <taxon>Hexapoda</taxon>
        <taxon>Insecta</taxon>
        <taxon>Pterygota</taxon>
        <taxon>Neoptera</taxon>
        <taxon>Paraneoptera</taxon>
        <taxon>Hemiptera</taxon>
        <taxon>Sternorrhyncha</taxon>
        <taxon>Aphidomorpha</taxon>
        <taxon>Aphidoidea</taxon>
        <taxon>Aphididae</taxon>
        <taxon>Macrosiphini</taxon>
        <taxon>Macrosiphum</taxon>
    </lineage>
</organism>
<feature type="compositionally biased region" description="Low complexity" evidence="1">
    <location>
        <begin position="587"/>
        <end position="602"/>
    </location>
</feature>
<protein>
    <recommendedName>
        <fullName evidence="2">DH domain-containing protein</fullName>
    </recommendedName>
</protein>
<dbReference type="GO" id="GO:0005085">
    <property type="term" value="F:guanyl-nucleotide exchange factor activity"/>
    <property type="evidence" value="ECO:0007669"/>
    <property type="project" value="InterPro"/>
</dbReference>
<dbReference type="EMBL" id="CARXXK010000005">
    <property type="protein sequence ID" value="CAI6367907.1"/>
    <property type="molecule type" value="Genomic_DNA"/>
</dbReference>
<dbReference type="SUPFAM" id="SSF48065">
    <property type="entry name" value="DBL homology domain (DH-domain)"/>
    <property type="match status" value="1"/>
</dbReference>
<dbReference type="Proteomes" id="UP001160148">
    <property type="component" value="Unassembled WGS sequence"/>
</dbReference>
<keyword evidence="4" id="KW-1185">Reference proteome</keyword>
<dbReference type="Gene3D" id="1.20.900.10">
    <property type="entry name" value="Dbl homology (DH) domain"/>
    <property type="match status" value="1"/>
</dbReference>
<accession>A0AAV0XJD0</accession>
<dbReference type="GO" id="GO:0005634">
    <property type="term" value="C:nucleus"/>
    <property type="evidence" value="ECO:0007669"/>
    <property type="project" value="TreeGrafter"/>
</dbReference>
<proteinExistence type="predicted"/>
<gene>
    <name evidence="3" type="ORF">MEUPH1_LOCUS22322</name>
</gene>
<feature type="compositionally biased region" description="Low complexity" evidence="1">
    <location>
        <begin position="633"/>
        <end position="656"/>
    </location>
</feature>
<dbReference type="InterPro" id="IPR000219">
    <property type="entry name" value="DH_dom"/>
</dbReference>
<dbReference type="Gene3D" id="2.30.29.30">
    <property type="entry name" value="Pleckstrin-homology domain (PH domain)/Phosphotyrosine-binding domain (PTB)"/>
    <property type="match status" value="1"/>
</dbReference>
<comment type="caution">
    <text evidence="3">The sequence shown here is derived from an EMBL/GenBank/DDBJ whole genome shotgun (WGS) entry which is preliminary data.</text>
</comment>
<dbReference type="Pfam" id="PF00621">
    <property type="entry name" value="RhoGEF"/>
    <property type="match status" value="1"/>
</dbReference>
<dbReference type="GO" id="GO:0005886">
    <property type="term" value="C:plasma membrane"/>
    <property type="evidence" value="ECO:0007669"/>
    <property type="project" value="TreeGrafter"/>
</dbReference>
<evidence type="ECO:0000313" key="3">
    <source>
        <dbReference type="EMBL" id="CAI6367907.1"/>
    </source>
</evidence>
<dbReference type="PANTHER" id="PTHR46848:SF1">
    <property type="entry name" value="REGULATOR OF G-PROTEIN SIGNALING 3"/>
    <property type="match status" value="1"/>
</dbReference>